<feature type="compositionally biased region" description="Basic and acidic residues" evidence="1">
    <location>
        <begin position="237"/>
        <end position="248"/>
    </location>
</feature>
<reference evidence="2 3" key="1">
    <citation type="submission" date="2020-02" db="EMBL/GenBank/DDBJ databases">
        <title>Fructobacillus sp. isolated from paper mulberry of Taiwan.</title>
        <authorList>
            <person name="Lin S.-T."/>
        </authorList>
    </citation>
    <scope>NUCLEOTIDE SEQUENCE [LARGE SCALE GENOMIC DNA]</scope>
    <source>
        <strain evidence="2 3">M1-21</strain>
    </source>
</reference>
<gene>
    <name evidence="2" type="ORF">G6R28_04825</name>
</gene>
<sequence length="268" mass="29513">MKITRKMLIWLIAIVLVAASATTTVVVKHVQSEHKKAAAAAKAESIKNRKAVEPLLNIKSGETKTVNGLKIQVESISKTDYKAYSSRSVAKFKLKMQNTTNKNLYIVAAAPHGAFDAGFADSENWNLTGLATDNITAKYWTSSISLFANDKGNLKDKNLISDQLRKKSGVTLGVGANYKYLCWKLKPGQTIAGNAYGVYDALVDNPDKLPVLKVNTDQIGVPKSTVDLYRDEYKREVKEGEEREKAIKEQQAAEESSEQQPTDDGTEQ</sequence>
<comment type="caution">
    <text evidence="2">The sequence shown here is derived from an EMBL/GenBank/DDBJ whole genome shotgun (WGS) entry which is preliminary data.</text>
</comment>
<keyword evidence="3" id="KW-1185">Reference proteome</keyword>
<name>A0ABS5QTN7_9LACO</name>
<evidence type="ECO:0000313" key="3">
    <source>
        <dbReference type="Proteomes" id="UP000735205"/>
    </source>
</evidence>
<feature type="region of interest" description="Disordered" evidence="1">
    <location>
        <begin position="237"/>
        <end position="268"/>
    </location>
</feature>
<feature type="compositionally biased region" description="Low complexity" evidence="1">
    <location>
        <begin position="249"/>
        <end position="260"/>
    </location>
</feature>
<evidence type="ECO:0000256" key="1">
    <source>
        <dbReference type="SAM" id="MobiDB-lite"/>
    </source>
</evidence>
<dbReference type="RefSeq" id="WP_213793106.1">
    <property type="nucleotide sequence ID" value="NZ_JAAMFJ010000002.1"/>
</dbReference>
<protein>
    <submittedName>
        <fullName evidence="2">Uncharacterized protein</fullName>
    </submittedName>
</protein>
<organism evidence="2 3">
    <name type="scientific">Fructobacillus papyrifericola</name>
    <dbReference type="NCBI Taxonomy" id="2713172"/>
    <lineage>
        <taxon>Bacteria</taxon>
        <taxon>Bacillati</taxon>
        <taxon>Bacillota</taxon>
        <taxon>Bacilli</taxon>
        <taxon>Lactobacillales</taxon>
        <taxon>Lactobacillaceae</taxon>
        <taxon>Fructobacillus</taxon>
    </lineage>
</organism>
<dbReference type="Proteomes" id="UP000735205">
    <property type="component" value="Unassembled WGS sequence"/>
</dbReference>
<evidence type="ECO:0000313" key="2">
    <source>
        <dbReference type="EMBL" id="MBS9336553.1"/>
    </source>
</evidence>
<accession>A0ABS5QTN7</accession>
<dbReference type="EMBL" id="JAAMFJ010000002">
    <property type="protein sequence ID" value="MBS9336553.1"/>
    <property type="molecule type" value="Genomic_DNA"/>
</dbReference>
<proteinExistence type="predicted"/>